<sequence length="436" mass="47170">MLTVLGLTMITVFTYFIMSGRLSSFTALTVIPLIFAIIGGFASEVDDMMIDGIKLVATSAAFLLFALLFFGIMIDAGMFDPLINKILKVVKGDPLKVAIGTGVLTLLVSLDGDGTTTFMIVISSMLPLYKKLNMNPLVLATISMLSFSVVCGLTPWGGPGIRALSVLGLEQTDFFIPLIPTLIGGAIWVIFVSFILGKMERKRLGIIDLKESHIAEYAFSLDVAANEESSIKRPKMLWVNLILTLLVMGVLISDLVKPAILFLIAVVIAMFINYPTIEQQKDRIKAHGGNALMVLLVVFAGGAFTGILSGTKMIDSIAANLVSILPESWGHFFPVIIGLVSIPFTFVMSNDAFYFGVVPIFANTASAFGIEPIEIVRAVVLSQSAHFLLPLVPATILLTGMLKLNISEYVRFAFKWSVLTCLVLISLAWLTGAIMT</sequence>
<feature type="transmembrane region" description="Helical" evidence="7">
    <location>
        <begin position="99"/>
        <end position="122"/>
    </location>
</feature>
<feature type="transmembrane region" description="Helical" evidence="7">
    <location>
        <begin position="328"/>
        <end position="346"/>
    </location>
</feature>
<evidence type="ECO:0000256" key="1">
    <source>
        <dbReference type="ARBA" id="ARBA00004141"/>
    </source>
</evidence>
<proteinExistence type="predicted"/>
<dbReference type="GO" id="GO:0015137">
    <property type="term" value="F:citrate transmembrane transporter activity"/>
    <property type="evidence" value="ECO:0007669"/>
    <property type="project" value="InterPro"/>
</dbReference>
<feature type="transmembrane region" description="Helical" evidence="7">
    <location>
        <begin position="385"/>
        <end position="404"/>
    </location>
</feature>
<dbReference type="InterPro" id="IPR004680">
    <property type="entry name" value="Cit_transptr-like_dom"/>
</dbReference>
<evidence type="ECO:0000256" key="6">
    <source>
        <dbReference type="ARBA" id="ARBA00023136"/>
    </source>
</evidence>
<feature type="transmembrane region" description="Helical" evidence="7">
    <location>
        <begin position="175"/>
        <end position="196"/>
    </location>
</feature>
<protein>
    <submittedName>
        <fullName evidence="9">Damage-inducible protein CinA</fullName>
    </submittedName>
</protein>
<keyword evidence="5 7" id="KW-1133">Transmembrane helix</keyword>
<feature type="transmembrane region" description="Helical" evidence="7">
    <location>
        <begin position="259"/>
        <end position="277"/>
    </location>
</feature>
<reference evidence="9 10" key="1">
    <citation type="submission" date="2017-07" db="EMBL/GenBank/DDBJ databases">
        <title>Isolation and development of strain Bacillus megaterium SR7 for enhanced growth and metabolite production under supercritical carbon dioxide.</title>
        <authorList>
            <person name="Freedman A.J.E."/>
            <person name="Peet K.C."/>
            <person name="Boock J.T."/>
            <person name="Penn K."/>
            <person name="Prather K.L.J."/>
            <person name="Thompson J.R."/>
        </authorList>
    </citation>
    <scope>NUCLEOTIDE SEQUENCE [LARGE SCALE GENOMIC DNA]</scope>
    <source>
        <strain evidence="9 10">SR7</strain>
    </source>
</reference>
<comment type="subcellular location">
    <subcellularLocation>
        <location evidence="1">Membrane</location>
        <topology evidence="1">Multi-pass membrane protein</topology>
    </subcellularLocation>
</comment>
<dbReference type="PANTHER" id="PTHR43652">
    <property type="entry name" value="BASIC AMINO ACID ANTIPORTER YFCC-RELATED"/>
    <property type="match status" value="1"/>
</dbReference>
<feature type="transmembrane region" description="Helical" evidence="7">
    <location>
        <begin position="134"/>
        <end position="155"/>
    </location>
</feature>
<feature type="transmembrane region" description="Helical" evidence="7">
    <location>
        <begin position="236"/>
        <end position="253"/>
    </location>
</feature>
<feature type="transmembrane region" description="Helical" evidence="7">
    <location>
        <begin position="55"/>
        <end position="79"/>
    </location>
</feature>
<keyword evidence="4" id="KW-0677">Repeat</keyword>
<dbReference type="NCBIfam" id="TIGR00784">
    <property type="entry name" value="citMHS"/>
    <property type="match status" value="1"/>
</dbReference>
<dbReference type="InterPro" id="IPR051679">
    <property type="entry name" value="DASS-Related_Transporters"/>
</dbReference>
<dbReference type="RefSeq" id="WP_114895382.1">
    <property type="nucleotide sequence ID" value="NZ_CP022674.1"/>
</dbReference>
<keyword evidence="2" id="KW-0813">Transport</keyword>
<dbReference type="InterPro" id="IPR014738">
    <property type="entry name" value="Citrate_transporter"/>
</dbReference>
<feature type="transmembrane region" description="Helical" evidence="7">
    <location>
        <begin position="353"/>
        <end position="373"/>
    </location>
</feature>
<dbReference type="PANTHER" id="PTHR43652:SF2">
    <property type="entry name" value="BASIC AMINO ACID ANTIPORTER YFCC-RELATED"/>
    <property type="match status" value="1"/>
</dbReference>
<organism evidence="9 10">
    <name type="scientific">Priestia megaterium</name>
    <name type="common">Bacillus megaterium</name>
    <dbReference type="NCBI Taxonomy" id="1404"/>
    <lineage>
        <taxon>Bacteria</taxon>
        <taxon>Bacillati</taxon>
        <taxon>Bacillota</taxon>
        <taxon>Bacilli</taxon>
        <taxon>Bacillales</taxon>
        <taxon>Bacillaceae</taxon>
        <taxon>Priestia</taxon>
    </lineage>
</organism>
<evidence type="ECO:0000256" key="7">
    <source>
        <dbReference type="SAM" id="Phobius"/>
    </source>
</evidence>
<evidence type="ECO:0000313" key="10">
    <source>
        <dbReference type="Proteomes" id="UP000253834"/>
    </source>
</evidence>
<evidence type="ECO:0000256" key="5">
    <source>
        <dbReference type="ARBA" id="ARBA00022989"/>
    </source>
</evidence>
<accession>A0AA86I4M3</accession>
<evidence type="ECO:0000313" key="9">
    <source>
        <dbReference type="EMBL" id="AXI29341.1"/>
    </source>
</evidence>
<feature type="domain" description="Citrate transporter-like" evidence="8">
    <location>
        <begin position="14"/>
        <end position="379"/>
    </location>
</feature>
<feature type="transmembrane region" description="Helical" evidence="7">
    <location>
        <begin position="289"/>
        <end position="308"/>
    </location>
</feature>
<keyword evidence="6 7" id="KW-0472">Membrane</keyword>
<evidence type="ECO:0000259" key="8">
    <source>
        <dbReference type="Pfam" id="PF03600"/>
    </source>
</evidence>
<keyword evidence="3 7" id="KW-0812">Transmembrane</keyword>
<feature type="transmembrane region" description="Helical" evidence="7">
    <location>
        <begin position="416"/>
        <end position="435"/>
    </location>
</feature>
<dbReference type="AlphaFoldDB" id="A0AA86I4M3"/>
<name>A0AA86I4M3_PRIMG</name>
<dbReference type="Proteomes" id="UP000253834">
    <property type="component" value="Chromosome"/>
</dbReference>
<gene>
    <name evidence="9" type="ORF">CIB87_10070</name>
</gene>
<dbReference type="Pfam" id="PF03600">
    <property type="entry name" value="CitMHS"/>
    <property type="match status" value="1"/>
</dbReference>
<evidence type="ECO:0000256" key="3">
    <source>
        <dbReference type="ARBA" id="ARBA00022692"/>
    </source>
</evidence>
<dbReference type="EMBL" id="CP022674">
    <property type="protein sequence ID" value="AXI29341.1"/>
    <property type="molecule type" value="Genomic_DNA"/>
</dbReference>
<evidence type="ECO:0000256" key="2">
    <source>
        <dbReference type="ARBA" id="ARBA00022448"/>
    </source>
</evidence>
<evidence type="ECO:0000256" key="4">
    <source>
        <dbReference type="ARBA" id="ARBA00022737"/>
    </source>
</evidence>
<feature type="transmembrane region" description="Helical" evidence="7">
    <location>
        <begin position="24"/>
        <end position="43"/>
    </location>
</feature>
<dbReference type="GO" id="GO:0005886">
    <property type="term" value="C:plasma membrane"/>
    <property type="evidence" value="ECO:0007669"/>
    <property type="project" value="TreeGrafter"/>
</dbReference>